<dbReference type="Proteomes" id="UP000276309">
    <property type="component" value="Chromosome"/>
</dbReference>
<proteinExistence type="predicted"/>
<reference evidence="1 2" key="1">
    <citation type="submission" date="2018-08" db="EMBL/GenBank/DDBJ databases">
        <title>The reduced genetic potential of extracellular carbohydrate catabolism in Euzebyella marina RN62, a Flavobacteriia bacterium isolated from the hadal water.</title>
        <authorList>
            <person name="Xue C."/>
        </authorList>
    </citation>
    <scope>NUCLEOTIDE SEQUENCE [LARGE SCALE GENOMIC DNA]</scope>
    <source>
        <strain evidence="1 2">RN62</strain>
    </source>
</reference>
<protein>
    <submittedName>
        <fullName evidence="1">Uncharacterized protein</fullName>
    </submittedName>
</protein>
<dbReference type="RefSeq" id="WP_121847763.1">
    <property type="nucleotide sequence ID" value="NZ_CP032050.1"/>
</dbReference>
<sequence>MMKYVVLIPMFLLAFCSSDDDSVDNCLAADCIANFTHLYIKLIQETSDKNVLSDDIYSLDDISISSDIAYSLETQSVLEEEVLAITQKEWGLANYDLTLKVGENEPAQIRFTLAKTGKMGCCSNLLYIEALYLNDTLLSTGEYYPILTVMVK</sequence>
<evidence type="ECO:0000313" key="1">
    <source>
        <dbReference type="EMBL" id="AYN66711.1"/>
    </source>
</evidence>
<dbReference type="OrthoDB" id="9907911at2"/>
<keyword evidence="2" id="KW-1185">Reference proteome</keyword>
<dbReference type="AlphaFoldDB" id="A0A3G2L3D5"/>
<organism evidence="1 2">
    <name type="scientific">Euzebyella marina</name>
    <dbReference type="NCBI Taxonomy" id="1761453"/>
    <lineage>
        <taxon>Bacteria</taxon>
        <taxon>Pseudomonadati</taxon>
        <taxon>Bacteroidota</taxon>
        <taxon>Flavobacteriia</taxon>
        <taxon>Flavobacteriales</taxon>
        <taxon>Flavobacteriaceae</taxon>
        <taxon>Euzebyella</taxon>
    </lineage>
</organism>
<dbReference type="KEGG" id="emar:D1013_04615"/>
<dbReference type="EMBL" id="CP032050">
    <property type="protein sequence ID" value="AYN66711.1"/>
    <property type="molecule type" value="Genomic_DNA"/>
</dbReference>
<accession>A0A3G2L3D5</accession>
<gene>
    <name evidence="1" type="ORF">D1013_04615</name>
</gene>
<evidence type="ECO:0000313" key="2">
    <source>
        <dbReference type="Proteomes" id="UP000276309"/>
    </source>
</evidence>
<name>A0A3G2L3D5_9FLAO</name>